<evidence type="ECO:0000256" key="5">
    <source>
        <dbReference type="PROSITE-ProRule" id="PRU10141"/>
    </source>
</evidence>
<dbReference type="InterPro" id="IPR000719">
    <property type="entry name" value="Prot_kinase_dom"/>
</dbReference>
<dbReference type="SUPFAM" id="SSF56112">
    <property type="entry name" value="Protein kinase-like (PK-like)"/>
    <property type="match status" value="1"/>
</dbReference>
<gene>
    <name evidence="8" type="primary">ANP2</name>
    <name evidence="8" type="ORF">KSP40_PGU001597</name>
</gene>
<evidence type="ECO:0000313" key="8">
    <source>
        <dbReference type="EMBL" id="KAK8937968.1"/>
    </source>
</evidence>
<dbReference type="SMART" id="SM00220">
    <property type="entry name" value="S_TKc"/>
    <property type="match status" value="1"/>
</dbReference>
<evidence type="ECO:0000256" key="6">
    <source>
        <dbReference type="RuleBase" id="RU000304"/>
    </source>
</evidence>
<evidence type="ECO:0000313" key="9">
    <source>
        <dbReference type="Proteomes" id="UP001412067"/>
    </source>
</evidence>
<comment type="caution">
    <text evidence="8">The sequence shown here is derived from an EMBL/GenBank/DDBJ whole genome shotgun (WGS) entry which is preliminary data.</text>
</comment>
<dbReference type="Proteomes" id="UP001412067">
    <property type="component" value="Unassembled WGS sequence"/>
</dbReference>
<keyword evidence="3 8" id="KW-0418">Kinase</keyword>
<dbReference type="InterPro" id="IPR017441">
    <property type="entry name" value="Protein_kinase_ATP_BS"/>
</dbReference>
<dbReference type="InterPro" id="IPR008271">
    <property type="entry name" value="Ser/Thr_kinase_AS"/>
</dbReference>
<dbReference type="GO" id="GO:0016301">
    <property type="term" value="F:kinase activity"/>
    <property type="evidence" value="ECO:0007669"/>
    <property type="project" value="UniProtKB-KW"/>
</dbReference>
<keyword evidence="2 5" id="KW-0547">Nucleotide-binding</keyword>
<dbReference type="EMBL" id="JBBWWR010000021">
    <property type="protein sequence ID" value="KAK8937968.1"/>
    <property type="molecule type" value="Genomic_DNA"/>
</dbReference>
<dbReference type="CDD" id="cd06606">
    <property type="entry name" value="STKc_MAPKKK"/>
    <property type="match status" value="1"/>
</dbReference>
<feature type="domain" description="Protein kinase" evidence="7">
    <location>
        <begin position="7"/>
        <end position="250"/>
    </location>
</feature>
<dbReference type="PANTHER" id="PTHR48011:SF4">
    <property type="entry name" value="MITOGEN-ACTIVATED PROTEIN KINASE KINASE KINASE 19"/>
    <property type="match status" value="1"/>
</dbReference>
<dbReference type="PROSITE" id="PS00107">
    <property type="entry name" value="PROTEIN_KINASE_ATP"/>
    <property type="match status" value="1"/>
</dbReference>
<reference evidence="8 9" key="1">
    <citation type="journal article" date="2022" name="Nat. Plants">
        <title>Genomes of leafy and leafless Platanthera orchids illuminate the evolution of mycoheterotrophy.</title>
        <authorList>
            <person name="Li M.H."/>
            <person name="Liu K.W."/>
            <person name="Li Z."/>
            <person name="Lu H.C."/>
            <person name="Ye Q.L."/>
            <person name="Zhang D."/>
            <person name="Wang J.Y."/>
            <person name="Li Y.F."/>
            <person name="Zhong Z.M."/>
            <person name="Liu X."/>
            <person name="Yu X."/>
            <person name="Liu D.K."/>
            <person name="Tu X.D."/>
            <person name="Liu B."/>
            <person name="Hao Y."/>
            <person name="Liao X.Y."/>
            <person name="Jiang Y.T."/>
            <person name="Sun W.H."/>
            <person name="Chen J."/>
            <person name="Chen Y.Q."/>
            <person name="Ai Y."/>
            <person name="Zhai J.W."/>
            <person name="Wu S.S."/>
            <person name="Zhou Z."/>
            <person name="Hsiao Y.Y."/>
            <person name="Wu W.L."/>
            <person name="Chen Y.Y."/>
            <person name="Lin Y.F."/>
            <person name="Hsu J.L."/>
            <person name="Li C.Y."/>
            <person name="Wang Z.W."/>
            <person name="Zhao X."/>
            <person name="Zhong W.Y."/>
            <person name="Ma X.K."/>
            <person name="Ma L."/>
            <person name="Huang J."/>
            <person name="Chen G.Z."/>
            <person name="Huang M.Z."/>
            <person name="Huang L."/>
            <person name="Peng D.H."/>
            <person name="Luo Y.B."/>
            <person name="Zou S.Q."/>
            <person name="Chen S.P."/>
            <person name="Lan S."/>
            <person name="Tsai W.C."/>
            <person name="Van de Peer Y."/>
            <person name="Liu Z.J."/>
        </authorList>
    </citation>
    <scope>NUCLEOTIDE SEQUENCE [LARGE SCALE GENOMIC DNA]</scope>
    <source>
        <strain evidence="8">Lor288</strain>
    </source>
</reference>
<sequence length="357" mass="39130">METSGGWTLGRKIGRGATATVSLATTSNSGELFAVKSSHISRSALLQREQSILSSLSSPHIISCLGFNVSDESYHLFLELAGGGALSDFSGRLDERKIRSFTHQILQALCYLHSKGVAHCDVKGRNVLVCSDDCVKLADFGCARSFGGGNELVMGTPAFMAPEVVRGEEQGTAGDLWSLGCTVVEMATGNSPWPESSDPASVIHRIALSSDVPAMPEWVSDDMKDFVSKCLIRDPKQRWTAEELLRHPYMAEAEETKESPVQLCSSSKQGKWVSPKSTLEYCLWDSEAEEDADEENKNYEEIIRNLAASQPANWTWDDRWIAVRGRSDDGIAMPEFEFSRAINGGELSAWPLYGGMF</sequence>
<dbReference type="InterPro" id="IPR011009">
    <property type="entry name" value="Kinase-like_dom_sf"/>
</dbReference>
<dbReference type="PANTHER" id="PTHR48011">
    <property type="entry name" value="CCR4-NOT TRANSCRIPTIONAL COMPLEX SUBUNIT CAF120-RELATED"/>
    <property type="match status" value="1"/>
</dbReference>
<organism evidence="8 9">
    <name type="scientific">Platanthera guangdongensis</name>
    <dbReference type="NCBI Taxonomy" id="2320717"/>
    <lineage>
        <taxon>Eukaryota</taxon>
        <taxon>Viridiplantae</taxon>
        <taxon>Streptophyta</taxon>
        <taxon>Embryophyta</taxon>
        <taxon>Tracheophyta</taxon>
        <taxon>Spermatophyta</taxon>
        <taxon>Magnoliopsida</taxon>
        <taxon>Liliopsida</taxon>
        <taxon>Asparagales</taxon>
        <taxon>Orchidaceae</taxon>
        <taxon>Orchidoideae</taxon>
        <taxon>Orchideae</taxon>
        <taxon>Orchidinae</taxon>
        <taxon>Platanthera</taxon>
    </lineage>
</organism>
<feature type="binding site" evidence="5">
    <location>
        <position position="36"/>
    </location>
    <ligand>
        <name>ATP</name>
        <dbReference type="ChEBI" id="CHEBI:30616"/>
    </ligand>
</feature>
<evidence type="ECO:0000259" key="7">
    <source>
        <dbReference type="PROSITE" id="PS50011"/>
    </source>
</evidence>
<evidence type="ECO:0000256" key="2">
    <source>
        <dbReference type="ARBA" id="ARBA00022741"/>
    </source>
</evidence>
<dbReference type="Pfam" id="PF00069">
    <property type="entry name" value="Pkinase"/>
    <property type="match status" value="1"/>
</dbReference>
<dbReference type="PROSITE" id="PS50011">
    <property type="entry name" value="PROTEIN_KINASE_DOM"/>
    <property type="match status" value="1"/>
</dbReference>
<evidence type="ECO:0000256" key="3">
    <source>
        <dbReference type="ARBA" id="ARBA00022777"/>
    </source>
</evidence>
<keyword evidence="1" id="KW-0808">Transferase</keyword>
<dbReference type="InterPro" id="IPR052751">
    <property type="entry name" value="Plant_MAPKKK"/>
</dbReference>
<keyword evidence="4 5" id="KW-0067">ATP-binding</keyword>
<comment type="similarity">
    <text evidence="6">Belongs to the protein kinase superfamily.</text>
</comment>
<evidence type="ECO:0000256" key="1">
    <source>
        <dbReference type="ARBA" id="ARBA00022679"/>
    </source>
</evidence>
<dbReference type="PROSITE" id="PS00108">
    <property type="entry name" value="PROTEIN_KINASE_ST"/>
    <property type="match status" value="1"/>
</dbReference>
<dbReference type="Gene3D" id="1.10.510.10">
    <property type="entry name" value="Transferase(Phosphotransferase) domain 1"/>
    <property type="match status" value="1"/>
</dbReference>
<protein>
    <submittedName>
        <fullName evidence="8">Mitogen-activated protein kinase kinase kinase 2</fullName>
    </submittedName>
</protein>
<keyword evidence="9" id="KW-1185">Reference proteome</keyword>
<evidence type="ECO:0000256" key="4">
    <source>
        <dbReference type="ARBA" id="ARBA00022840"/>
    </source>
</evidence>
<keyword evidence="6" id="KW-0723">Serine/threonine-protein kinase</keyword>
<accession>A0ABR2LDK6</accession>
<name>A0ABR2LDK6_9ASPA</name>
<proteinExistence type="inferred from homology"/>